<name>A0A182VQD0_9DIPT</name>
<reference evidence="3" key="1">
    <citation type="submission" date="2013-03" db="EMBL/GenBank/DDBJ databases">
        <title>The Genome Sequence of Anopheles minimus MINIMUS1.</title>
        <authorList>
            <consortium name="The Broad Institute Genomics Platform"/>
            <person name="Neafsey D.E."/>
            <person name="Walton C."/>
            <person name="Walker B."/>
            <person name="Young S.K."/>
            <person name="Zeng Q."/>
            <person name="Gargeya S."/>
            <person name="Fitzgerald M."/>
            <person name="Haas B."/>
            <person name="Abouelleil A."/>
            <person name="Allen A.W."/>
            <person name="Alvarado L."/>
            <person name="Arachchi H.M."/>
            <person name="Berlin A.M."/>
            <person name="Chapman S.B."/>
            <person name="Gainer-Dewar J."/>
            <person name="Goldberg J."/>
            <person name="Griggs A."/>
            <person name="Gujja S."/>
            <person name="Hansen M."/>
            <person name="Howarth C."/>
            <person name="Imamovic A."/>
            <person name="Ireland A."/>
            <person name="Larimer J."/>
            <person name="McCowan C."/>
            <person name="Murphy C."/>
            <person name="Pearson M."/>
            <person name="Poon T.W."/>
            <person name="Priest M."/>
            <person name="Roberts A."/>
            <person name="Saif S."/>
            <person name="Shea T."/>
            <person name="Sisk P."/>
            <person name="Sykes S."/>
            <person name="Wortman J."/>
            <person name="Nusbaum C."/>
            <person name="Birren B."/>
        </authorList>
    </citation>
    <scope>NUCLEOTIDE SEQUENCE [LARGE SCALE GENOMIC DNA]</scope>
    <source>
        <strain evidence="3">MINIMUS1</strain>
    </source>
</reference>
<dbReference type="EnsemblMetazoa" id="AMIN000259-RA">
    <property type="protein sequence ID" value="AMIN000259-PA"/>
    <property type="gene ID" value="AMIN000259"/>
</dbReference>
<keyword evidence="3" id="KW-1185">Reference proteome</keyword>
<feature type="chain" id="PRO_5008140111" description="Secreted protein" evidence="1">
    <location>
        <begin position="27"/>
        <end position="69"/>
    </location>
</feature>
<sequence>MGSRRNFRPNAVGAALLLLFYQLSYRADVRFVLSSVFSPFCVRMLSSSKQKESYLFGDGSIVSNATQKL</sequence>
<keyword evidence="1" id="KW-0732">Signal</keyword>
<evidence type="ECO:0008006" key="4">
    <source>
        <dbReference type="Google" id="ProtNLM"/>
    </source>
</evidence>
<feature type="signal peptide" evidence="1">
    <location>
        <begin position="1"/>
        <end position="26"/>
    </location>
</feature>
<dbReference type="Proteomes" id="UP000075920">
    <property type="component" value="Unassembled WGS sequence"/>
</dbReference>
<accession>A0A182VQD0</accession>
<proteinExistence type="predicted"/>
<evidence type="ECO:0000313" key="3">
    <source>
        <dbReference type="Proteomes" id="UP000075920"/>
    </source>
</evidence>
<dbReference type="VEuPathDB" id="VectorBase:AMIN000259"/>
<evidence type="ECO:0000313" key="2">
    <source>
        <dbReference type="EnsemblMetazoa" id="AMIN000259-PA"/>
    </source>
</evidence>
<protein>
    <recommendedName>
        <fullName evidence="4">Secreted protein</fullName>
    </recommendedName>
</protein>
<reference evidence="2" key="2">
    <citation type="submission" date="2020-05" db="UniProtKB">
        <authorList>
            <consortium name="EnsemblMetazoa"/>
        </authorList>
    </citation>
    <scope>IDENTIFICATION</scope>
    <source>
        <strain evidence="2">MINIMUS1</strain>
    </source>
</reference>
<dbReference type="AlphaFoldDB" id="A0A182VQD0"/>
<evidence type="ECO:0000256" key="1">
    <source>
        <dbReference type="SAM" id="SignalP"/>
    </source>
</evidence>
<organism evidence="2 3">
    <name type="scientific">Anopheles minimus</name>
    <dbReference type="NCBI Taxonomy" id="112268"/>
    <lineage>
        <taxon>Eukaryota</taxon>
        <taxon>Metazoa</taxon>
        <taxon>Ecdysozoa</taxon>
        <taxon>Arthropoda</taxon>
        <taxon>Hexapoda</taxon>
        <taxon>Insecta</taxon>
        <taxon>Pterygota</taxon>
        <taxon>Neoptera</taxon>
        <taxon>Endopterygota</taxon>
        <taxon>Diptera</taxon>
        <taxon>Nematocera</taxon>
        <taxon>Culicoidea</taxon>
        <taxon>Culicidae</taxon>
        <taxon>Anophelinae</taxon>
        <taxon>Anopheles</taxon>
    </lineage>
</organism>